<dbReference type="InterPro" id="IPR036188">
    <property type="entry name" value="FAD/NAD-bd_sf"/>
</dbReference>
<protein>
    <recommendedName>
        <fullName evidence="5">FAD/NAD(P)-binding domain-containing protein</fullName>
    </recommendedName>
</protein>
<organism evidence="6 7">
    <name type="scientific">Hermanssonia centrifuga</name>
    <dbReference type="NCBI Taxonomy" id="98765"/>
    <lineage>
        <taxon>Eukaryota</taxon>
        <taxon>Fungi</taxon>
        <taxon>Dikarya</taxon>
        <taxon>Basidiomycota</taxon>
        <taxon>Agaricomycotina</taxon>
        <taxon>Agaricomycetes</taxon>
        <taxon>Polyporales</taxon>
        <taxon>Meruliaceae</taxon>
        <taxon>Hermanssonia</taxon>
    </lineage>
</organism>
<sequence>MSTSKKSDDKKNVVVVGGGYAGVHTAKALAKTLDPSKYNTVIITSKPYYVFLIAGLRIAVSPTETLEDIAFIPYDKLQGINVKIGTVHSIEETAPGKGGEVVLKDGEKVPYSALVLATGSTWTGPVAYGDTDEEIRATVAKWRKRFADAKHVVIAGGGAVGIELAGEIKDYYPQCKVTLIQGSSMLLSDTYPTKFRKAMEGKVRSRNVDIIFNDYIDTFPEPGDVGVSTRGQNELIDADLVVPCFGSHPNTAFISSLGSDVLTKSGSVKVKPTLELQDHPGVFAAGDIIDWKEQKQAGKAPNHAGIVAPNVVSFLAGTTQKKVYKGSIEMIIIPVGKYVGGGYFDILWGITVGNWLSSFIKGKTLIVPLARSLMNYN</sequence>
<dbReference type="InterPro" id="IPR023753">
    <property type="entry name" value="FAD/NAD-binding_dom"/>
</dbReference>
<evidence type="ECO:0000256" key="1">
    <source>
        <dbReference type="ARBA" id="ARBA00006442"/>
    </source>
</evidence>
<dbReference type="PRINTS" id="PR00469">
    <property type="entry name" value="PNDRDTASEII"/>
</dbReference>
<keyword evidence="3" id="KW-0274">FAD</keyword>
<dbReference type="GO" id="GO:0004174">
    <property type="term" value="F:electron-transferring-flavoprotein dehydrogenase activity"/>
    <property type="evidence" value="ECO:0007669"/>
    <property type="project" value="TreeGrafter"/>
</dbReference>
<dbReference type="Pfam" id="PF07992">
    <property type="entry name" value="Pyr_redox_2"/>
    <property type="match status" value="1"/>
</dbReference>
<keyword evidence="2" id="KW-0285">Flavoprotein</keyword>
<dbReference type="PANTHER" id="PTHR43735:SF3">
    <property type="entry name" value="FERROPTOSIS SUPPRESSOR PROTEIN 1"/>
    <property type="match status" value="1"/>
</dbReference>
<evidence type="ECO:0000259" key="5">
    <source>
        <dbReference type="Pfam" id="PF07992"/>
    </source>
</evidence>
<name>A0A4S4KIW0_9APHY</name>
<dbReference type="EMBL" id="SGPJ01000126">
    <property type="protein sequence ID" value="THG98285.1"/>
    <property type="molecule type" value="Genomic_DNA"/>
</dbReference>
<evidence type="ECO:0000256" key="4">
    <source>
        <dbReference type="ARBA" id="ARBA00023002"/>
    </source>
</evidence>
<dbReference type="GO" id="GO:0050660">
    <property type="term" value="F:flavin adenine dinucleotide binding"/>
    <property type="evidence" value="ECO:0007669"/>
    <property type="project" value="TreeGrafter"/>
</dbReference>
<dbReference type="Proteomes" id="UP000309038">
    <property type="component" value="Unassembled WGS sequence"/>
</dbReference>
<comment type="similarity">
    <text evidence="1">Belongs to the FAD-dependent oxidoreductase family.</text>
</comment>
<comment type="caution">
    <text evidence="6">The sequence shown here is derived from an EMBL/GenBank/DDBJ whole genome shotgun (WGS) entry which is preliminary data.</text>
</comment>
<accession>A0A4S4KIW0</accession>
<dbReference type="PRINTS" id="PR00368">
    <property type="entry name" value="FADPNR"/>
</dbReference>
<proteinExistence type="inferred from homology"/>
<dbReference type="SUPFAM" id="SSF51905">
    <property type="entry name" value="FAD/NAD(P)-binding domain"/>
    <property type="match status" value="1"/>
</dbReference>
<keyword evidence="7" id="KW-1185">Reference proteome</keyword>
<evidence type="ECO:0000256" key="2">
    <source>
        <dbReference type="ARBA" id="ARBA00022630"/>
    </source>
</evidence>
<evidence type="ECO:0000313" key="7">
    <source>
        <dbReference type="Proteomes" id="UP000309038"/>
    </source>
</evidence>
<dbReference type="AlphaFoldDB" id="A0A4S4KIW0"/>
<dbReference type="Gene3D" id="3.50.50.100">
    <property type="match status" value="1"/>
</dbReference>
<dbReference type="GO" id="GO:0005737">
    <property type="term" value="C:cytoplasm"/>
    <property type="evidence" value="ECO:0007669"/>
    <property type="project" value="TreeGrafter"/>
</dbReference>
<feature type="domain" description="FAD/NAD(P)-binding" evidence="5">
    <location>
        <begin position="12"/>
        <end position="293"/>
    </location>
</feature>
<evidence type="ECO:0000313" key="6">
    <source>
        <dbReference type="EMBL" id="THG98285.1"/>
    </source>
</evidence>
<evidence type="ECO:0000256" key="3">
    <source>
        <dbReference type="ARBA" id="ARBA00022827"/>
    </source>
</evidence>
<reference evidence="6 7" key="1">
    <citation type="submission" date="2019-02" db="EMBL/GenBank/DDBJ databases">
        <title>Genome sequencing of the rare red list fungi Phlebia centrifuga.</title>
        <authorList>
            <person name="Buettner E."/>
            <person name="Kellner H."/>
        </authorList>
    </citation>
    <scope>NUCLEOTIDE SEQUENCE [LARGE SCALE GENOMIC DNA]</scope>
    <source>
        <strain evidence="6 7">DSM 108282</strain>
    </source>
</reference>
<dbReference type="PANTHER" id="PTHR43735">
    <property type="entry name" value="APOPTOSIS-INDUCING FACTOR 1"/>
    <property type="match status" value="1"/>
</dbReference>
<gene>
    <name evidence="6" type="ORF">EW026_g3868</name>
</gene>
<keyword evidence="4" id="KW-0560">Oxidoreductase</keyword>